<feature type="transmembrane region" description="Helical" evidence="7">
    <location>
        <begin position="141"/>
        <end position="159"/>
    </location>
</feature>
<dbReference type="RefSeq" id="XP_016661285.1">
    <property type="nucleotide sequence ID" value="XM_016805796.1"/>
</dbReference>
<feature type="transmembrane region" description="Helical" evidence="7">
    <location>
        <begin position="171"/>
        <end position="194"/>
    </location>
</feature>
<feature type="transmembrane region" description="Helical" evidence="7">
    <location>
        <begin position="448"/>
        <end position="469"/>
    </location>
</feature>
<feature type="transmembrane region" description="Helical" evidence="7">
    <location>
        <begin position="113"/>
        <end position="135"/>
    </location>
</feature>
<dbReference type="GO" id="GO:0016020">
    <property type="term" value="C:membrane"/>
    <property type="evidence" value="ECO:0007669"/>
    <property type="project" value="UniProtKB-SubCell"/>
</dbReference>
<evidence type="ECO:0000313" key="9">
    <source>
        <dbReference type="EnsemblMetazoa" id="XP_001943712.1"/>
    </source>
</evidence>
<proteinExistence type="inferred from homology"/>
<evidence type="ECO:0000256" key="6">
    <source>
        <dbReference type="ARBA" id="ARBA00023136"/>
    </source>
</evidence>
<dbReference type="InterPro" id="IPR036259">
    <property type="entry name" value="MFS_trans_sf"/>
</dbReference>
<feature type="transmembrane region" description="Helical" evidence="7">
    <location>
        <begin position="84"/>
        <end position="101"/>
    </location>
</feature>
<feature type="transmembrane region" description="Helical" evidence="7">
    <location>
        <begin position="45"/>
        <end position="69"/>
    </location>
</feature>
<keyword evidence="5 7" id="KW-1133">Transmembrane helix</keyword>
<evidence type="ECO:0000313" key="10">
    <source>
        <dbReference type="Proteomes" id="UP000007819"/>
    </source>
</evidence>
<evidence type="ECO:0000256" key="3">
    <source>
        <dbReference type="ARBA" id="ARBA00022448"/>
    </source>
</evidence>
<evidence type="ECO:0000259" key="8">
    <source>
        <dbReference type="PROSITE" id="PS50850"/>
    </source>
</evidence>
<evidence type="ECO:0000256" key="7">
    <source>
        <dbReference type="SAM" id="Phobius"/>
    </source>
</evidence>
<reference evidence="9" key="2">
    <citation type="submission" date="2022-06" db="UniProtKB">
        <authorList>
            <consortium name="EnsemblMetazoa"/>
        </authorList>
    </citation>
    <scope>IDENTIFICATION</scope>
</reference>
<dbReference type="FunFam" id="1.20.1250.20:FF:000232">
    <property type="entry name" value="Organic cation/carnitine transporter 7"/>
    <property type="match status" value="1"/>
</dbReference>
<dbReference type="GeneID" id="100161467"/>
<evidence type="ECO:0000256" key="4">
    <source>
        <dbReference type="ARBA" id="ARBA00022692"/>
    </source>
</evidence>
<keyword evidence="4 7" id="KW-0812">Transmembrane</keyword>
<dbReference type="PANTHER" id="PTHR23511:SF38">
    <property type="entry name" value="SYNAPTIC VESICLE 2-RELATED PROTEIN-LIKE PROTEIN"/>
    <property type="match status" value="1"/>
</dbReference>
<dbReference type="SUPFAM" id="SSF103473">
    <property type="entry name" value="MFS general substrate transporter"/>
    <property type="match status" value="1"/>
</dbReference>
<dbReference type="EnsemblMetazoa" id="XM_001943677.5">
    <property type="protein sequence ID" value="XP_001943712.1"/>
    <property type="gene ID" value="LOC100161467"/>
</dbReference>
<dbReference type="AlphaFoldDB" id="A0A8R2A4R5"/>
<sequence length="539" mass="60301">MYSLLIETRTTDFRSTRDVMGLDFLDNGSIFEHAITCAEFGRFHYFLLALCGLIYMNCAISVSVVSFVLPSAQCDFQLSSSDKGLLNAVPLLGMLLGAYFWGCLADMHGRKKALIAALLVDGLFSLLSSFLTFFWPFLFCRFFSGFGLSGYLGICFSYLGEFQPKIYREKVLSWLEMFWTVGIILLPLVAWGIIPMTANYAIGILRYSSWNLFLTLCSLPSILLALWLTRFPESPKFLLECGEFDEALVCLKRIYTENTGEPGEAYPVRSLIENEVRCSVISIQSKRSLRSMKTVKTPKDLKNLLNEVWYQTKEMFKPPHLKNTLLTCLIQFGLTSSYYTLMMWFPELFNRFETFERQQPGVDVSVCQVSSVYIEHDGALNKADLCGSAVGESVYTHTLWIGIACIPTSLWMPLCVHRLGAKFFLVMCLFVSGIVAAALYFVKNAMQNLILSCLFEAFSGLGISVLLCIMVDLFPTNMRVMAAAASATFGRLGSLMANITFGLLIDSHCILLIIIFSSLLIISGLLSLALPNGNDKDLD</sequence>
<dbReference type="InterPro" id="IPR020846">
    <property type="entry name" value="MFS_dom"/>
</dbReference>
<keyword evidence="6 7" id="KW-0472">Membrane</keyword>
<dbReference type="Pfam" id="PF00083">
    <property type="entry name" value="Sugar_tr"/>
    <property type="match status" value="1"/>
</dbReference>
<feature type="transmembrane region" description="Helical" evidence="7">
    <location>
        <begin position="510"/>
        <end position="530"/>
    </location>
</feature>
<comment type="similarity">
    <text evidence="2">Belongs to the major facilitator superfamily.</text>
</comment>
<dbReference type="PROSITE" id="PS50850">
    <property type="entry name" value="MFS"/>
    <property type="match status" value="1"/>
</dbReference>
<keyword evidence="10" id="KW-1185">Reference proteome</keyword>
<name>A0A8R2A4R5_ACYPI</name>
<keyword evidence="3" id="KW-0813">Transport</keyword>
<feature type="transmembrane region" description="Helical" evidence="7">
    <location>
        <begin position="209"/>
        <end position="228"/>
    </location>
</feature>
<evidence type="ECO:0000256" key="2">
    <source>
        <dbReference type="ARBA" id="ARBA00008335"/>
    </source>
</evidence>
<feature type="transmembrane region" description="Helical" evidence="7">
    <location>
        <begin position="325"/>
        <end position="345"/>
    </location>
</feature>
<evidence type="ECO:0000256" key="5">
    <source>
        <dbReference type="ARBA" id="ARBA00022989"/>
    </source>
</evidence>
<organism evidence="9 10">
    <name type="scientific">Acyrthosiphon pisum</name>
    <name type="common">Pea aphid</name>
    <dbReference type="NCBI Taxonomy" id="7029"/>
    <lineage>
        <taxon>Eukaryota</taxon>
        <taxon>Metazoa</taxon>
        <taxon>Ecdysozoa</taxon>
        <taxon>Arthropoda</taxon>
        <taxon>Hexapoda</taxon>
        <taxon>Insecta</taxon>
        <taxon>Pterygota</taxon>
        <taxon>Neoptera</taxon>
        <taxon>Paraneoptera</taxon>
        <taxon>Hemiptera</taxon>
        <taxon>Sternorrhyncha</taxon>
        <taxon>Aphidomorpha</taxon>
        <taxon>Aphidoidea</taxon>
        <taxon>Aphididae</taxon>
        <taxon>Macrosiphini</taxon>
        <taxon>Acyrthosiphon</taxon>
    </lineage>
</organism>
<dbReference type="KEGG" id="api:100161467"/>
<comment type="subcellular location">
    <subcellularLocation>
        <location evidence="1">Membrane</location>
        <topology evidence="1">Multi-pass membrane protein</topology>
    </subcellularLocation>
</comment>
<feature type="transmembrane region" description="Helical" evidence="7">
    <location>
        <begin position="481"/>
        <end position="504"/>
    </location>
</feature>
<evidence type="ECO:0000256" key="1">
    <source>
        <dbReference type="ARBA" id="ARBA00004141"/>
    </source>
</evidence>
<dbReference type="EnsemblMetazoa" id="XM_016805796.2">
    <property type="protein sequence ID" value="XP_016661285.1"/>
    <property type="gene ID" value="LOC100161467"/>
</dbReference>
<reference evidence="10" key="1">
    <citation type="submission" date="2010-06" db="EMBL/GenBank/DDBJ databases">
        <authorList>
            <person name="Jiang H."/>
            <person name="Abraham K."/>
            <person name="Ali S."/>
            <person name="Alsbrooks S.L."/>
            <person name="Anim B.N."/>
            <person name="Anosike U.S."/>
            <person name="Attaway T."/>
            <person name="Bandaranaike D.P."/>
            <person name="Battles P.K."/>
            <person name="Bell S.N."/>
            <person name="Bell A.V."/>
            <person name="Beltran B."/>
            <person name="Bickham C."/>
            <person name="Bustamante Y."/>
            <person name="Caleb T."/>
            <person name="Canada A."/>
            <person name="Cardenas V."/>
            <person name="Carter K."/>
            <person name="Chacko J."/>
            <person name="Chandrabose M.N."/>
            <person name="Chavez D."/>
            <person name="Chavez A."/>
            <person name="Chen L."/>
            <person name="Chu H.-S."/>
            <person name="Claassen K.J."/>
            <person name="Cockrell R."/>
            <person name="Collins M."/>
            <person name="Cooper J.A."/>
            <person name="Cree A."/>
            <person name="Curry S.M."/>
            <person name="Da Y."/>
            <person name="Dao M.D."/>
            <person name="Das B."/>
            <person name="Davila M.-L."/>
            <person name="Davy-Carroll L."/>
            <person name="Denson S."/>
            <person name="Dinh H."/>
            <person name="Ebong V.E."/>
            <person name="Edwards J.R."/>
            <person name="Egan A."/>
            <person name="El-Daye J."/>
            <person name="Escobedo L."/>
            <person name="Fernandez S."/>
            <person name="Fernando P.R."/>
            <person name="Flagg N."/>
            <person name="Forbes L.D."/>
            <person name="Fowler R.G."/>
            <person name="Fu Q."/>
            <person name="Gabisi R.A."/>
            <person name="Ganer J."/>
            <person name="Garbino Pronczuk A."/>
            <person name="Garcia R.M."/>
            <person name="Garner T."/>
            <person name="Garrett T.E."/>
            <person name="Gonzalez D.A."/>
            <person name="Hamid H."/>
            <person name="Hawkins E.S."/>
            <person name="Hirani K."/>
            <person name="Hogues M.E."/>
            <person name="Hollins B."/>
            <person name="Hsiao C.-H."/>
            <person name="Jabil R."/>
            <person name="James M.L."/>
            <person name="Jhangiani S.N."/>
            <person name="Johnson B."/>
            <person name="Johnson Q."/>
            <person name="Joshi V."/>
            <person name="Kalu J.B."/>
            <person name="Kam C."/>
            <person name="Kashfia A."/>
            <person name="Keebler J."/>
            <person name="Kisamo H."/>
            <person name="Kovar C.L."/>
            <person name="Lago L.A."/>
            <person name="Lai C.-Y."/>
            <person name="Laidlaw J."/>
            <person name="Lara F."/>
            <person name="Le T.-K."/>
            <person name="Lee S.L."/>
            <person name="Legall F.H."/>
            <person name="Lemon S.J."/>
            <person name="Lewis L.R."/>
            <person name="Li B."/>
            <person name="Liu Y."/>
            <person name="Liu Y.-S."/>
            <person name="Lopez J."/>
            <person name="Lozado R.J."/>
            <person name="Lu J."/>
            <person name="Madu R.C."/>
            <person name="Maheshwari M."/>
            <person name="Maheshwari R."/>
            <person name="Malloy K."/>
            <person name="Martinez E."/>
            <person name="Mathew T."/>
            <person name="Mercado I.C."/>
            <person name="Mercado C."/>
            <person name="Meyer B."/>
            <person name="Montgomery K."/>
            <person name="Morgan M.B."/>
            <person name="Munidasa M."/>
            <person name="Nazareth L.V."/>
            <person name="Nelson J."/>
            <person name="Ng B.M."/>
            <person name="Nguyen N.B."/>
            <person name="Nguyen P.Q."/>
            <person name="Nguyen T."/>
            <person name="Obregon M."/>
            <person name="Okwuonu G.O."/>
            <person name="Onwere C.G."/>
            <person name="Orozco G."/>
            <person name="Parra A."/>
            <person name="Patel S."/>
            <person name="Patil S."/>
            <person name="Perez A."/>
            <person name="Perez Y."/>
            <person name="Pham C."/>
            <person name="Primus E.L."/>
            <person name="Pu L.-L."/>
            <person name="Puazo M."/>
            <person name="Qin X."/>
            <person name="Quiroz J.B."/>
            <person name="Reese J."/>
            <person name="Richards S."/>
            <person name="Rives C.M."/>
            <person name="Robberts R."/>
            <person name="Ruiz S.J."/>
            <person name="Ruiz M.J."/>
            <person name="Santibanez J."/>
            <person name="Schneider B.W."/>
            <person name="Sisson I."/>
            <person name="Smith M."/>
            <person name="Sodergren E."/>
            <person name="Song X.-Z."/>
            <person name="Song B.B."/>
            <person name="Summersgill H."/>
            <person name="Thelus R."/>
            <person name="Thornton R.D."/>
            <person name="Trejos Z.Y."/>
            <person name="Usmani K."/>
            <person name="Vattathil S."/>
            <person name="Villasana D."/>
            <person name="Walker D.L."/>
            <person name="Wang S."/>
            <person name="Wang K."/>
            <person name="White C.S."/>
            <person name="Williams A.C."/>
            <person name="Williamson J."/>
            <person name="Wilson K."/>
            <person name="Woghiren I.O."/>
            <person name="Woodworth J.R."/>
            <person name="Worley K.C."/>
            <person name="Wright R.A."/>
            <person name="Wu W."/>
            <person name="Young L."/>
            <person name="Zhang L."/>
            <person name="Zhang J."/>
            <person name="Zhu Y."/>
            <person name="Muzny D.M."/>
            <person name="Weinstock G."/>
            <person name="Gibbs R.A."/>
        </authorList>
    </citation>
    <scope>NUCLEOTIDE SEQUENCE [LARGE SCALE GENOMIC DNA]</scope>
    <source>
        <strain evidence="10">LSR1</strain>
    </source>
</reference>
<feature type="domain" description="Major facilitator superfamily (MFS) profile" evidence="8">
    <location>
        <begin position="47"/>
        <end position="535"/>
    </location>
</feature>
<protein>
    <recommendedName>
        <fullName evidence="8">Major facilitator superfamily (MFS) profile domain-containing protein</fullName>
    </recommendedName>
</protein>
<feature type="transmembrane region" description="Helical" evidence="7">
    <location>
        <begin position="423"/>
        <end position="442"/>
    </location>
</feature>
<dbReference type="Proteomes" id="UP000007819">
    <property type="component" value="Chromosome A1"/>
</dbReference>
<dbReference type="InterPro" id="IPR005828">
    <property type="entry name" value="MFS_sugar_transport-like"/>
</dbReference>
<dbReference type="OrthoDB" id="3936150at2759"/>
<dbReference type="RefSeq" id="XP_001943712.1">
    <property type="nucleotide sequence ID" value="XM_001943677.4"/>
</dbReference>
<accession>A0A8R2A4R5</accession>
<dbReference type="Gene3D" id="1.20.1250.20">
    <property type="entry name" value="MFS general substrate transporter like domains"/>
    <property type="match status" value="1"/>
</dbReference>
<dbReference type="OMA" id="YLHTVYI"/>
<dbReference type="PANTHER" id="PTHR23511">
    <property type="entry name" value="SYNAPTIC VESICLE GLYCOPROTEIN 2"/>
    <property type="match status" value="1"/>
</dbReference>
<dbReference type="GO" id="GO:0022857">
    <property type="term" value="F:transmembrane transporter activity"/>
    <property type="evidence" value="ECO:0007669"/>
    <property type="project" value="InterPro"/>
</dbReference>